<keyword evidence="1" id="KW-1133">Transmembrane helix</keyword>
<feature type="transmembrane region" description="Helical" evidence="1">
    <location>
        <begin position="6"/>
        <end position="27"/>
    </location>
</feature>
<reference evidence="3" key="1">
    <citation type="journal article" date="2019" name="Int. J. Syst. Evol. Microbiol.">
        <title>The Global Catalogue of Microorganisms (GCM) 10K type strain sequencing project: providing services to taxonomists for standard genome sequencing and annotation.</title>
        <authorList>
            <consortium name="The Broad Institute Genomics Platform"/>
            <consortium name="The Broad Institute Genome Sequencing Center for Infectious Disease"/>
            <person name="Wu L."/>
            <person name="Ma J."/>
        </authorList>
    </citation>
    <scope>NUCLEOTIDE SEQUENCE [LARGE SCALE GENOMIC DNA]</scope>
    <source>
        <strain evidence="3">CECT 7798</strain>
    </source>
</reference>
<dbReference type="RefSeq" id="WP_290298456.1">
    <property type="nucleotide sequence ID" value="NZ_JAUFQR010000001.1"/>
</dbReference>
<evidence type="ECO:0000313" key="2">
    <source>
        <dbReference type="EMBL" id="MFC3757348.1"/>
    </source>
</evidence>
<dbReference type="EMBL" id="JBHRYO010000002">
    <property type="protein sequence ID" value="MFC3757348.1"/>
    <property type="molecule type" value="Genomic_DNA"/>
</dbReference>
<evidence type="ECO:0000313" key="3">
    <source>
        <dbReference type="Proteomes" id="UP001595735"/>
    </source>
</evidence>
<accession>A0ABV7XWF3</accession>
<keyword evidence="1" id="KW-0472">Membrane</keyword>
<organism evidence="2 3">
    <name type="scientific">Chryseobacterium tructae</name>
    <dbReference type="NCBI Taxonomy" id="1037380"/>
    <lineage>
        <taxon>Bacteria</taxon>
        <taxon>Pseudomonadati</taxon>
        <taxon>Bacteroidota</taxon>
        <taxon>Flavobacteriia</taxon>
        <taxon>Flavobacteriales</taxon>
        <taxon>Weeksellaceae</taxon>
        <taxon>Chryseobacterium group</taxon>
        <taxon>Chryseobacterium</taxon>
    </lineage>
</organism>
<comment type="caution">
    <text evidence="2">The sequence shown here is derived from an EMBL/GenBank/DDBJ whole genome shotgun (WGS) entry which is preliminary data.</text>
</comment>
<dbReference type="Proteomes" id="UP001595735">
    <property type="component" value="Unassembled WGS sequence"/>
</dbReference>
<gene>
    <name evidence="2" type="ORF">ACFONJ_15330</name>
</gene>
<keyword evidence="3" id="KW-1185">Reference proteome</keyword>
<name>A0ABV7XWF3_9FLAO</name>
<protein>
    <submittedName>
        <fullName evidence="2">Uncharacterized protein</fullName>
    </submittedName>
</protein>
<proteinExistence type="predicted"/>
<sequence>MDSDLSSFFAGAVLLFILISIGIALYLKQKRNHFFHYMKRRKHQLVKNVEISFANPTTIDPTLTYTTADIILLENEIFIIPFNRPILHLNSNPEIILPGTQRLTMNSQSISDDRLEVKVNDDMGSMTVILNLKNKNIDLHSVGKHV</sequence>
<keyword evidence="1" id="KW-0812">Transmembrane</keyword>
<evidence type="ECO:0000256" key="1">
    <source>
        <dbReference type="SAM" id="Phobius"/>
    </source>
</evidence>